<keyword evidence="1" id="KW-0472">Membrane</keyword>
<dbReference type="EMBL" id="JAYGHT010000140">
    <property type="protein sequence ID" value="MEA5521873.1"/>
    <property type="molecule type" value="Genomic_DNA"/>
</dbReference>
<keyword evidence="1" id="KW-0812">Transmembrane</keyword>
<keyword evidence="3" id="KW-1185">Reference proteome</keyword>
<gene>
    <name evidence="2" type="ORF">VB854_23310</name>
</gene>
<organism evidence="2 3">
    <name type="scientific">Limnoraphis robusta CCNP1315</name>
    <dbReference type="NCBI Taxonomy" id="3110306"/>
    <lineage>
        <taxon>Bacteria</taxon>
        <taxon>Bacillati</taxon>
        <taxon>Cyanobacteriota</taxon>
        <taxon>Cyanophyceae</taxon>
        <taxon>Oscillatoriophycideae</taxon>
        <taxon>Oscillatoriales</taxon>
        <taxon>Sirenicapillariaceae</taxon>
        <taxon>Limnoraphis</taxon>
    </lineage>
</organism>
<evidence type="ECO:0000313" key="3">
    <source>
        <dbReference type="Proteomes" id="UP001301728"/>
    </source>
</evidence>
<feature type="transmembrane region" description="Helical" evidence="1">
    <location>
        <begin position="42"/>
        <end position="60"/>
    </location>
</feature>
<name>A0ABU5U3V4_9CYAN</name>
<feature type="transmembrane region" description="Helical" evidence="1">
    <location>
        <begin position="66"/>
        <end position="84"/>
    </location>
</feature>
<reference evidence="2 3" key="1">
    <citation type="submission" date="2023-12" db="EMBL/GenBank/DDBJ databases">
        <title>Baltic Sea Cyanobacteria.</title>
        <authorList>
            <person name="Delbaje E."/>
            <person name="Fewer D.P."/>
            <person name="Shishido T.K."/>
        </authorList>
    </citation>
    <scope>NUCLEOTIDE SEQUENCE [LARGE SCALE GENOMIC DNA]</scope>
    <source>
        <strain evidence="2 3">CCNP 1315</strain>
    </source>
</reference>
<evidence type="ECO:0000313" key="2">
    <source>
        <dbReference type="EMBL" id="MEA5521873.1"/>
    </source>
</evidence>
<evidence type="ECO:0008006" key="4">
    <source>
        <dbReference type="Google" id="ProtNLM"/>
    </source>
</evidence>
<protein>
    <recommendedName>
        <fullName evidence="4">SMODS and SLOG-associating 2TM effector domain-containing protein</fullName>
    </recommendedName>
</protein>
<accession>A0ABU5U3V4</accession>
<dbReference type="Proteomes" id="UP001301728">
    <property type="component" value="Unassembled WGS sequence"/>
</dbReference>
<dbReference type="RefSeq" id="WP_323272948.1">
    <property type="nucleotide sequence ID" value="NZ_JAYGHT010000140.1"/>
</dbReference>
<keyword evidence="1" id="KW-1133">Transmembrane helix</keyword>
<sequence>MQSELQGLEITKGEFKHLSGLGMDQVYRPPTWQKFLKEGCKTLITSILILISYGILATIFEQHHPLLIFIHLLAALAVIIDDLYKMVTTLRSRNLLQIFDEVDRYNTIVQAVILYDHLEQAGNSQVKIDQREEVITALKIIRGDLVRALKTEKILRKNHQFISEHQELLETDFNRLIQPGSGDRSTEESRLLHQSRQLATEVHQKLKQLQQKHSTR</sequence>
<proteinExistence type="predicted"/>
<evidence type="ECO:0000256" key="1">
    <source>
        <dbReference type="SAM" id="Phobius"/>
    </source>
</evidence>
<comment type="caution">
    <text evidence="2">The sequence shown here is derived from an EMBL/GenBank/DDBJ whole genome shotgun (WGS) entry which is preliminary data.</text>
</comment>